<dbReference type="AlphaFoldDB" id="A0A2P9HF00"/>
<evidence type="ECO:0000259" key="2">
    <source>
        <dbReference type="Pfam" id="PF04909"/>
    </source>
</evidence>
<dbReference type="EMBL" id="OOFM01000002">
    <property type="protein sequence ID" value="SPL62360.1"/>
    <property type="molecule type" value="Genomic_DNA"/>
</dbReference>
<organism evidence="3 4">
    <name type="scientific">Ochrobactrum soli</name>
    <dbReference type="NCBI Taxonomy" id="2448455"/>
    <lineage>
        <taxon>Bacteria</taxon>
        <taxon>Pseudomonadati</taxon>
        <taxon>Pseudomonadota</taxon>
        <taxon>Alphaproteobacteria</taxon>
        <taxon>Hyphomicrobiales</taxon>
        <taxon>Brucellaceae</taxon>
        <taxon>Brucella/Ochrobactrum group</taxon>
        <taxon>Ochrobactrum</taxon>
    </lineage>
</organism>
<dbReference type="PANTHER" id="PTHR43569:SF1">
    <property type="entry name" value="BLL3371 PROTEIN"/>
    <property type="match status" value="1"/>
</dbReference>
<feature type="domain" description="Amidohydrolase-related" evidence="2">
    <location>
        <begin position="11"/>
        <end position="293"/>
    </location>
</feature>
<dbReference type="InterPro" id="IPR032466">
    <property type="entry name" value="Metal_Hydrolase"/>
</dbReference>
<evidence type="ECO:0000313" key="4">
    <source>
        <dbReference type="Proteomes" id="UP000246073"/>
    </source>
</evidence>
<gene>
    <name evidence="3" type="ORF">OHAE_5428</name>
</gene>
<sequence length="293" mass="34179">MNQEEYVFEFVDAHHHLWDLKRLYYAWLTDKPFIGHPSGDYSKIMKNYLVDDLRREAQAVNLIKSVHIETADGETDPVRETQWLQEVSDEKGMPNGIIARCDLASEDAASELDRHQQFGNFRGVRMLSFMGLDFLDAVEFRQGFKELAKRDLVYDMDAGWQQMHKAYALAKDFPSTRIILGHCGFPKERNVPYFHHWRKAIAQLAQAPNVACKLSGLAMVDHNWTVETIRPWIETCIEHFGVDRCMFGTNWPLDGLHSEYATVVNAYREIVDDYSVPEKRQLFRLSAENWYRI</sequence>
<dbReference type="Gene3D" id="3.20.20.140">
    <property type="entry name" value="Metal-dependent hydrolases"/>
    <property type="match status" value="1"/>
</dbReference>
<dbReference type="GO" id="GO:0016787">
    <property type="term" value="F:hydrolase activity"/>
    <property type="evidence" value="ECO:0007669"/>
    <property type="project" value="InterPro"/>
</dbReference>
<dbReference type="PANTHER" id="PTHR43569">
    <property type="entry name" value="AMIDOHYDROLASE"/>
    <property type="match status" value="1"/>
</dbReference>
<dbReference type="Pfam" id="PF04909">
    <property type="entry name" value="Amidohydro_2"/>
    <property type="match status" value="1"/>
</dbReference>
<evidence type="ECO:0000256" key="1">
    <source>
        <dbReference type="ARBA" id="ARBA00038310"/>
    </source>
</evidence>
<dbReference type="InterPro" id="IPR052350">
    <property type="entry name" value="Metallo-dep_Lactonases"/>
</dbReference>
<protein>
    <submittedName>
        <fullName evidence="3">Mll5767 protein</fullName>
    </submittedName>
</protein>
<proteinExistence type="inferred from homology"/>
<dbReference type="SUPFAM" id="SSF51556">
    <property type="entry name" value="Metallo-dependent hydrolases"/>
    <property type="match status" value="1"/>
</dbReference>
<accession>A0A2P9HF00</accession>
<dbReference type="InterPro" id="IPR006680">
    <property type="entry name" value="Amidohydro-rel"/>
</dbReference>
<reference evidence="4" key="1">
    <citation type="submission" date="2017-12" db="EMBL/GenBank/DDBJ databases">
        <authorList>
            <person name="Diaz M."/>
        </authorList>
    </citation>
    <scope>NUCLEOTIDE SEQUENCE [LARGE SCALE GENOMIC DNA]</scope>
    <source>
        <strain evidence="4">FI11154</strain>
    </source>
</reference>
<dbReference type="Proteomes" id="UP000246073">
    <property type="component" value="Unassembled WGS sequence"/>
</dbReference>
<evidence type="ECO:0000313" key="3">
    <source>
        <dbReference type="EMBL" id="SPL62360.1"/>
    </source>
</evidence>
<dbReference type="RefSeq" id="WP_109366514.1">
    <property type="nucleotide sequence ID" value="NZ_OOFM01000002.1"/>
</dbReference>
<comment type="similarity">
    <text evidence="1">Belongs to the metallo-dependent hydrolases superfamily.</text>
</comment>
<name>A0A2P9HF00_9HYPH</name>